<gene>
    <name evidence="1" type="ORF">HK439_07110</name>
</gene>
<dbReference type="EMBL" id="JABFCZ010000006">
    <property type="protein sequence ID" value="MBD1546026.1"/>
    <property type="molecule type" value="Genomic_DNA"/>
</dbReference>
<proteinExistence type="predicted"/>
<dbReference type="Proteomes" id="UP000598467">
    <property type="component" value="Unassembled WGS sequence"/>
</dbReference>
<dbReference type="InterPro" id="IPR029024">
    <property type="entry name" value="TerB-like"/>
</dbReference>
<dbReference type="Gene3D" id="1.10.3680.10">
    <property type="entry name" value="TerB-like"/>
    <property type="match status" value="1"/>
</dbReference>
<comment type="caution">
    <text evidence="1">The sequence shown here is derived from an EMBL/GenBank/DDBJ whole genome shotgun (WGS) entry which is preliminary data.</text>
</comment>
<sequence>MTDLDAHFEDGLFDCPNCGEAQGFQLISHGGSQRTIFVRRFFGGKGEPAFECEGCQEVTPVAAALSNGTPIAAAALRHSVTDLLAGMVISDGEVLDEELDLIFRILDALHIPHAPLLKRMEDWQQNPPEEDGILALLDRYLPYLDRKAKAILLEASYHMAVVDRYFHENELRFLKKIAAKLDILPGEFEIIIDLAQEEAVFFTSLLDHFDAIEKQSREHAARAFFPEPT</sequence>
<evidence type="ECO:0000313" key="2">
    <source>
        <dbReference type="Proteomes" id="UP000598467"/>
    </source>
</evidence>
<dbReference type="CDD" id="cd07177">
    <property type="entry name" value="terB_like"/>
    <property type="match status" value="1"/>
</dbReference>
<dbReference type="SUPFAM" id="SSF158682">
    <property type="entry name" value="TerB-like"/>
    <property type="match status" value="1"/>
</dbReference>
<protein>
    <submittedName>
        <fullName evidence="1">TerB family tellurite resistance protein</fullName>
    </submittedName>
</protein>
<evidence type="ECO:0000313" key="1">
    <source>
        <dbReference type="EMBL" id="MBD1546026.1"/>
    </source>
</evidence>
<dbReference type="AlphaFoldDB" id="A0A926P2R7"/>
<dbReference type="RefSeq" id="WP_190290693.1">
    <property type="nucleotide sequence ID" value="NZ_JABFCZ010000006.1"/>
</dbReference>
<accession>A0A926P2R7</accession>
<name>A0A926P2R7_9HYPH</name>
<reference evidence="1" key="1">
    <citation type="submission" date="2020-05" db="EMBL/GenBank/DDBJ databases">
        <title>Identification of trans-AT polyketide cluster in two marine bacteria, producers of a novel glutaramide-containing polyketide sesbanimide D and analogs.</title>
        <authorList>
            <person name="Kacar D."/>
            <person name="Rodriguez P."/>
            <person name="Canedo L."/>
            <person name="Gonzalez E."/>
            <person name="Galan B."/>
            <person name="De La Calle F."/>
            <person name="Garcia J.L."/>
        </authorList>
    </citation>
    <scope>NUCLEOTIDE SEQUENCE</scope>
    <source>
        <strain evidence="1">PHM038</strain>
    </source>
</reference>
<organism evidence="1 2">
    <name type="scientific">Roseibium aggregatum</name>
    <dbReference type="NCBI Taxonomy" id="187304"/>
    <lineage>
        <taxon>Bacteria</taxon>
        <taxon>Pseudomonadati</taxon>
        <taxon>Pseudomonadota</taxon>
        <taxon>Alphaproteobacteria</taxon>
        <taxon>Hyphomicrobiales</taxon>
        <taxon>Stappiaceae</taxon>
        <taxon>Roseibium</taxon>
    </lineage>
</organism>